<keyword evidence="9" id="KW-0819">tRNA processing</keyword>
<evidence type="ECO:0000313" key="27">
    <source>
        <dbReference type="Proteomes" id="UP000299102"/>
    </source>
</evidence>
<dbReference type="InterPro" id="IPR036866">
    <property type="entry name" value="RibonucZ/Hydroxyglut_hydro"/>
</dbReference>
<evidence type="ECO:0000256" key="23">
    <source>
        <dbReference type="ARBA" id="ARBA00047136"/>
    </source>
</evidence>
<dbReference type="Proteomes" id="UP000299102">
    <property type="component" value="Unassembled WGS sequence"/>
</dbReference>
<keyword evidence="15" id="KW-0809">Transit peptide</keyword>
<dbReference type="GO" id="GO:0046872">
    <property type="term" value="F:metal ion binding"/>
    <property type="evidence" value="ECO:0007669"/>
    <property type="project" value="UniProtKB-KW"/>
</dbReference>
<dbReference type="EMBL" id="BGZK01000297">
    <property type="protein sequence ID" value="GBP34958.1"/>
    <property type="molecule type" value="Genomic_DNA"/>
</dbReference>
<dbReference type="PANTHER" id="PTHR12553">
    <property type="entry name" value="ZINC PHOSPHODIESTERASE ELAC PROTEIN 2"/>
    <property type="match status" value="1"/>
</dbReference>
<evidence type="ECO:0000256" key="2">
    <source>
        <dbReference type="ARBA" id="ARBA00001947"/>
    </source>
</evidence>
<evidence type="ECO:0000259" key="25">
    <source>
        <dbReference type="Pfam" id="PF13691"/>
    </source>
</evidence>
<dbReference type="SUPFAM" id="SSF56281">
    <property type="entry name" value="Metallo-hydrolase/oxidoreductase"/>
    <property type="match status" value="2"/>
</dbReference>
<dbReference type="PANTHER" id="PTHR12553:SF49">
    <property type="entry name" value="ZINC PHOSPHODIESTERASE ELAC PROTEIN 2"/>
    <property type="match status" value="1"/>
</dbReference>
<evidence type="ECO:0000256" key="16">
    <source>
        <dbReference type="ARBA" id="ARBA00023128"/>
    </source>
</evidence>
<evidence type="ECO:0000256" key="6">
    <source>
        <dbReference type="ARBA" id="ARBA00012477"/>
    </source>
</evidence>
<dbReference type="EC" id="3.1.26.11" evidence="6"/>
<evidence type="ECO:0000256" key="24">
    <source>
        <dbReference type="SAM" id="MobiDB-lite"/>
    </source>
</evidence>
<keyword evidence="16" id="KW-0496">Mitochondrion</keyword>
<evidence type="ECO:0000256" key="11">
    <source>
        <dbReference type="ARBA" id="ARBA00022723"/>
    </source>
</evidence>
<dbReference type="OrthoDB" id="527344at2759"/>
<dbReference type="InterPro" id="IPR047151">
    <property type="entry name" value="RNZ2-like"/>
</dbReference>
<keyword evidence="10" id="KW-0540">Nuclease</keyword>
<dbReference type="AlphaFoldDB" id="A0A4C1V7V6"/>
<evidence type="ECO:0000256" key="22">
    <source>
        <dbReference type="ARBA" id="ARBA00046098"/>
    </source>
</evidence>
<feature type="region of interest" description="Disordered" evidence="24">
    <location>
        <begin position="857"/>
        <end position="889"/>
    </location>
</feature>
<proteinExistence type="inferred from homology"/>
<keyword evidence="27" id="KW-1185">Reference proteome</keyword>
<evidence type="ECO:0000256" key="18">
    <source>
        <dbReference type="ARBA" id="ARBA00030689"/>
    </source>
</evidence>
<dbReference type="Pfam" id="PF23023">
    <property type="entry name" value="Anti-Pycsar_Apyc1"/>
    <property type="match status" value="1"/>
</dbReference>
<evidence type="ECO:0000256" key="14">
    <source>
        <dbReference type="ARBA" id="ARBA00022833"/>
    </source>
</evidence>
<keyword evidence="13" id="KW-0378">Hydrolase</keyword>
<keyword evidence="12" id="KW-0255">Endonuclease</keyword>
<comment type="catalytic activity">
    <reaction evidence="1">
        <text>Endonucleolytic cleavage of RNA, removing extra 3' nucleotides from tRNA precursor, generating 3' termini of tRNAs. A 3'-hydroxy group is left at the tRNA terminus and a 5'-phosphoryl group is left at the trailer molecule.</text>
        <dbReference type="EC" id="3.1.26.11"/>
    </reaction>
</comment>
<dbReference type="Pfam" id="PF13691">
    <property type="entry name" value="Lactamase_B_4"/>
    <property type="match status" value="1"/>
</dbReference>
<evidence type="ECO:0000256" key="8">
    <source>
        <dbReference type="ARBA" id="ARBA00022553"/>
    </source>
</evidence>
<evidence type="ECO:0000256" key="20">
    <source>
        <dbReference type="ARBA" id="ARBA00032104"/>
    </source>
</evidence>
<dbReference type="STRING" id="151549.A0A4C1V7V6"/>
<dbReference type="GO" id="GO:0042645">
    <property type="term" value="C:mitochondrial nucleoid"/>
    <property type="evidence" value="ECO:0007669"/>
    <property type="project" value="UniProtKB-ARBA"/>
</dbReference>
<keyword evidence="17" id="KW-0539">Nucleus</keyword>
<comment type="subunit">
    <text evidence="23">Homodimer. Interacts with PTCD1.</text>
</comment>
<organism evidence="26 27">
    <name type="scientific">Eumeta variegata</name>
    <name type="common">Bagworm moth</name>
    <name type="synonym">Eumeta japonica</name>
    <dbReference type="NCBI Taxonomy" id="151549"/>
    <lineage>
        <taxon>Eukaryota</taxon>
        <taxon>Metazoa</taxon>
        <taxon>Ecdysozoa</taxon>
        <taxon>Arthropoda</taxon>
        <taxon>Hexapoda</taxon>
        <taxon>Insecta</taxon>
        <taxon>Pterygota</taxon>
        <taxon>Neoptera</taxon>
        <taxon>Endopterygota</taxon>
        <taxon>Lepidoptera</taxon>
        <taxon>Glossata</taxon>
        <taxon>Ditrysia</taxon>
        <taxon>Tineoidea</taxon>
        <taxon>Psychidae</taxon>
        <taxon>Oiketicinae</taxon>
        <taxon>Eumeta</taxon>
    </lineage>
</organism>
<name>A0A4C1V7V6_EUMVA</name>
<dbReference type="GO" id="GO:1990180">
    <property type="term" value="P:mitochondrial tRNA 3'-end processing"/>
    <property type="evidence" value="ECO:0007669"/>
    <property type="project" value="TreeGrafter"/>
</dbReference>
<reference evidence="26 27" key="1">
    <citation type="journal article" date="2019" name="Commun. Biol.">
        <title>The bagworm genome reveals a unique fibroin gene that provides high tensile strength.</title>
        <authorList>
            <person name="Kono N."/>
            <person name="Nakamura H."/>
            <person name="Ohtoshi R."/>
            <person name="Tomita M."/>
            <person name="Numata K."/>
            <person name="Arakawa K."/>
        </authorList>
    </citation>
    <scope>NUCLEOTIDE SEQUENCE [LARGE SCALE GENOMIC DNA]</scope>
</reference>
<dbReference type="CDD" id="cd07718">
    <property type="entry name" value="RNaseZ_ELAC1_ELAC2-C-term-like_MBL-fold"/>
    <property type="match status" value="1"/>
</dbReference>
<evidence type="ECO:0000256" key="12">
    <source>
        <dbReference type="ARBA" id="ARBA00022759"/>
    </source>
</evidence>
<feature type="domain" description="tRNase Z endonuclease" evidence="25">
    <location>
        <begin position="46"/>
        <end position="93"/>
    </location>
</feature>
<evidence type="ECO:0000256" key="7">
    <source>
        <dbReference type="ARBA" id="ARBA00013357"/>
    </source>
</evidence>
<keyword evidence="11" id="KW-0479">Metal-binding</keyword>
<keyword evidence="14" id="KW-0862">Zinc</keyword>
<evidence type="ECO:0000256" key="13">
    <source>
        <dbReference type="ARBA" id="ARBA00022801"/>
    </source>
</evidence>
<evidence type="ECO:0000256" key="15">
    <source>
        <dbReference type="ARBA" id="ARBA00022946"/>
    </source>
</evidence>
<evidence type="ECO:0000256" key="10">
    <source>
        <dbReference type="ARBA" id="ARBA00022722"/>
    </source>
</evidence>
<comment type="cofactor">
    <cofactor evidence="2">
        <name>Zn(2+)</name>
        <dbReference type="ChEBI" id="CHEBI:29105"/>
    </cofactor>
</comment>
<feature type="compositionally biased region" description="Polar residues" evidence="24">
    <location>
        <begin position="879"/>
        <end position="889"/>
    </location>
</feature>
<feature type="region of interest" description="Disordered" evidence="24">
    <location>
        <begin position="1"/>
        <end position="23"/>
    </location>
</feature>
<comment type="caution">
    <text evidence="26">The sequence shown here is derived from an EMBL/GenBank/DDBJ whole genome shotgun (WGS) entry which is preliminary data.</text>
</comment>
<dbReference type="Gene3D" id="3.60.15.10">
    <property type="entry name" value="Ribonuclease Z/Hydroxyacylglutathione hydrolase-like"/>
    <property type="match status" value="2"/>
</dbReference>
<dbReference type="FunFam" id="3.60.15.10:FF:000014">
    <property type="entry name" value="Zinc phosphodiesterase ELAC protein 2"/>
    <property type="match status" value="1"/>
</dbReference>
<comment type="subcellular location">
    <subcellularLocation>
        <location evidence="4">Mitochondrion matrix</location>
    </subcellularLocation>
    <subcellularLocation>
        <location evidence="3">Nucleus</location>
    </subcellularLocation>
</comment>
<evidence type="ECO:0000256" key="9">
    <source>
        <dbReference type="ARBA" id="ARBA00022694"/>
    </source>
</evidence>
<evidence type="ECO:0000313" key="26">
    <source>
        <dbReference type="EMBL" id="GBP34958.1"/>
    </source>
</evidence>
<evidence type="ECO:0000256" key="5">
    <source>
        <dbReference type="ARBA" id="ARBA00007823"/>
    </source>
</evidence>
<evidence type="ECO:0000256" key="1">
    <source>
        <dbReference type="ARBA" id="ARBA00000402"/>
    </source>
</evidence>
<comment type="function">
    <text evidence="22">Zinc phosphodiesterase, which displays mitochondrial tRNA 3'-processing endonuclease activity. Involved in tRNA maturation, by removing a 3'-trailer from precursor tRNA. Associates with mitochondrial DNA complexes at the nucleoids to initiate RNA processing and ribosome assembly.</text>
</comment>
<gene>
    <name evidence="26" type="primary">ELAC2</name>
    <name evidence="26" type="ORF">EVAR_28423_1</name>
</gene>
<evidence type="ECO:0000256" key="4">
    <source>
        <dbReference type="ARBA" id="ARBA00004305"/>
    </source>
</evidence>
<comment type="similarity">
    <text evidence="5">Belongs to the RNase Z family.</text>
</comment>
<evidence type="ECO:0000256" key="3">
    <source>
        <dbReference type="ARBA" id="ARBA00004123"/>
    </source>
</evidence>
<sequence>MPKVNSGRIAEAQRQRVNTQKRSERYAPSTIYLQVLGSGSNGAPVALYMFTDQKRYLFNCGEGTQRIAHEHKVKLSRLDDVFITNKTWRNIGGLPGLSLTLQDVGVPKITLHGPEGLADLYNATRRFVVMENMQIAAAKCSPTEDFEDNVMTVKYVLLSPTEDTRFSDDHVTKKPKLDSTMGKEYKEFINDNTDYYKKENFSDAANKQNKLTSQAKSDPCKIINQGNEYPPGMEPEKKNQRLLEDLQMKNNCSVAFICKIKKRLGSLNLAKCVEFGVKPGPLLGKLKNGEDVVLPDGTTVLSKDVKTPDDPGPVFIVLDVPEISYLRESEFQTHFDDGSNPSESIPVLIVHFTRPRVFNDVRYQAFMSMFGPNTQHLILNENNSCLGSEAVHRTQHKLHLLDPDIFPLLNDVSIPAVCDLSPTQLEPNSYVKSNNLEELRNKIALSQFEKIIALKNICKEDYDHENECKIQQQSDNLQLISGRTLAMFYLRPKVQLDRSAELKLLIQDYIQEPINNEGFAESLDEFKQLVDDMRQSGQIRNRREYPKVIFLGTGSCIPSKTRNTSGIAVQVNENKSIILDCGEGTYGQLVRFYGPKKVNDFLRSLQAIYVSHLHADHHIGLIGLLQARRDALEELKQETALEPLLLLAPGQIISWLSLYDQQFEKIRDDFMLIPNQNLLSEKSGNGITAAMLAWLGLHEIKTCLVSHCPNAFGVALIIDENNKITYSGDTIPCKELVKIGENSTLLIHEATMEDELEDEARIKMHSTTSQAINIGRQMNAQYTVLTHFSQRYARIPRFTTDLFQDNSRVGIAFDNMQIKMSDLELLPYMYTPLKYMFAEHCADLENRAAHRAFQKERDLAKKRSASPGSPINVIRRNHSTSTQTLSNVDAHSSNATVGYSDVDIQSGFSQSRSDECTSMNCS</sequence>
<evidence type="ECO:0000256" key="19">
    <source>
        <dbReference type="ARBA" id="ARBA00030729"/>
    </source>
</evidence>
<dbReference type="GO" id="GO:0005634">
    <property type="term" value="C:nucleus"/>
    <property type="evidence" value="ECO:0007669"/>
    <property type="project" value="UniProtKB-SubCell"/>
</dbReference>
<evidence type="ECO:0000256" key="21">
    <source>
        <dbReference type="ARBA" id="ARBA00032616"/>
    </source>
</evidence>
<protein>
    <recommendedName>
        <fullName evidence="7">Zinc phosphodiesterase ELAC protein 2</fullName>
        <ecNumber evidence="6">3.1.26.11</ecNumber>
    </recommendedName>
    <alternativeName>
        <fullName evidence="21">ElaC homolog protein 2</fullName>
    </alternativeName>
    <alternativeName>
        <fullName evidence="19">Ribonuclease Z 2</fullName>
    </alternativeName>
    <alternativeName>
        <fullName evidence="20">tRNA 3 endonuclease 2</fullName>
    </alternativeName>
    <alternativeName>
        <fullName evidence="18">tRNase Z 2</fullName>
    </alternativeName>
</protein>
<accession>A0A4C1V7V6</accession>
<dbReference type="InterPro" id="IPR027794">
    <property type="entry name" value="tRNase_Z_dom"/>
</dbReference>
<dbReference type="GO" id="GO:0042781">
    <property type="term" value="F:3'-tRNA processing endoribonuclease activity"/>
    <property type="evidence" value="ECO:0007669"/>
    <property type="project" value="UniProtKB-EC"/>
</dbReference>
<evidence type="ECO:0000256" key="17">
    <source>
        <dbReference type="ARBA" id="ARBA00023242"/>
    </source>
</evidence>
<keyword evidence="8" id="KW-0597">Phosphoprotein</keyword>